<dbReference type="GO" id="GO:0005096">
    <property type="term" value="F:GTPase activator activity"/>
    <property type="evidence" value="ECO:0007669"/>
    <property type="project" value="UniProtKB-KW"/>
</dbReference>
<dbReference type="InterPro" id="IPR032675">
    <property type="entry name" value="LRR_dom_sf"/>
</dbReference>
<gene>
    <name evidence="5" type="ORF">AMATHDRAFT_4423</name>
</gene>
<feature type="region of interest" description="Disordered" evidence="4">
    <location>
        <begin position="341"/>
        <end position="391"/>
    </location>
</feature>
<dbReference type="SMART" id="SM00368">
    <property type="entry name" value="LRR_RI"/>
    <property type="match status" value="8"/>
</dbReference>
<sequence length="404" mass="43721">MIDASKVFSLQGQGLKLNTRADIEPHLKDVDPTRVEEIHLGGNTLGVEACEALAEFLLKAEALKIADLADIFTGRLISEIPAALTAICNALTNKTSLIELNLSDNAFGGRSVDPIVPFLTHNRSVQVLKLNNNGLGPAGGSVLANALIESARLSKAEGRQSSLRIMICGRNRLEDGSAPVWAEAFAAHGTLEEVRMPQNGIRMDGITALARGLAKCPNLRHIDLQDNTFTADGKTTGVEAWSDALGSWPLLHTLNLSDCVLSAEGEIPALLEAIVQGSNPKLHTLQLQNNNLETTAFELLAENIPKVLASLMRLELQWNEVEEDDEHIEAIGLTLKQRGGKLIATDEDEEEEVEKEEEEEEEEEEEDKEDKSVKEAAQRPAAGKAAADKAADDLADLLSKVNIK</sequence>
<evidence type="ECO:0000256" key="1">
    <source>
        <dbReference type="ARBA" id="ARBA00022468"/>
    </source>
</evidence>
<evidence type="ECO:0000313" key="6">
    <source>
        <dbReference type="Proteomes" id="UP000242287"/>
    </source>
</evidence>
<dbReference type="AlphaFoldDB" id="A0A2A9NQB0"/>
<dbReference type="PANTHER" id="PTHR24113:SF12">
    <property type="entry name" value="RAN GTPASE-ACTIVATING PROTEIN 1"/>
    <property type="match status" value="1"/>
</dbReference>
<dbReference type="EMBL" id="KZ302015">
    <property type="protein sequence ID" value="PFH49946.1"/>
    <property type="molecule type" value="Genomic_DNA"/>
</dbReference>
<dbReference type="PANTHER" id="PTHR24113">
    <property type="entry name" value="RAN GTPASE-ACTIVATING PROTEIN 1"/>
    <property type="match status" value="1"/>
</dbReference>
<dbReference type="CDD" id="cd00116">
    <property type="entry name" value="LRR_RI"/>
    <property type="match status" value="1"/>
</dbReference>
<keyword evidence="6" id="KW-1185">Reference proteome</keyword>
<dbReference type="GO" id="GO:0006913">
    <property type="term" value="P:nucleocytoplasmic transport"/>
    <property type="evidence" value="ECO:0007669"/>
    <property type="project" value="TreeGrafter"/>
</dbReference>
<dbReference type="OrthoDB" id="184583at2759"/>
<dbReference type="GO" id="GO:0005634">
    <property type="term" value="C:nucleus"/>
    <property type="evidence" value="ECO:0007669"/>
    <property type="project" value="TreeGrafter"/>
</dbReference>
<feature type="compositionally biased region" description="Acidic residues" evidence="4">
    <location>
        <begin position="345"/>
        <end position="368"/>
    </location>
</feature>
<evidence type="ECO:0008006" key="7">
    <source>
        <dbReference type="Google" id="ProtNLM"/>
    </source>
</evidence>
<evidence type="ECO:0000256" key="4">
    <source>
        <dbReference type="SAM" id="MobiDB-lite"/>
    </source>
</evidence>
<dbReference type="GO" id="GO:0005829">
    <property type="term" value="C:cytosol"/>
    <property type="evidence" value="ECO:0007669"/>
    <property type="project" value="TreeGrafter"/>
</dbReference>
<evidence type="ECO:0000256" key="2">
    <source>
        <dbReference type="ARBA" id="ARBA00022614"/>
    </source>
</evidence>
<organism evidence="5 6">
    <name type="scientific">Amanita thiersii Skay4041</name>
    <dbReference type="NCBI Taxonomy" id="703135"/>
    <lineage>
        <taxon>Eukaryota</taxon>
        <taxon>Fungi</taxon>
        <taxon>Dikarya</taxon>
        <taxon>Basidiomycota</taxon>
        <taxon>Agaricomycotina</taxon>
        <taxon>Agaricomycetes</taxon>
        <taxon>Agaricomycetidae</taxon>
        <taxon>Agaricales</taxon>
        <taxon>Pluteineae</taxon>
        <taxon>Amanitaceae</taxon>
        <taxon>Amanita</taxon>
    </lineage>
</organism>
<dbReference type="STRING" id="703135.A0A2A9NQB0"/>
<keyword evidence="3" id="KW-0677">Repeat</keyword>
<dbReference type="GO" id="GO:0048471">
    <property type="term" value="C:perinuclear region of cytoplasm"/>
    <property type="evidence" value="ECO:0007669"/>
    <property type="project" value="TreeGrafter"/>
</dbReference>
<evidence type="ECO:0000313" key="5">
    <source>
        <dbReference type="EMBL" id="PFH49946.1"/>
    </source>
</evidence>
<proteinExistence type="predicted"/>
<accession>A0A2A9NQB0</accession>
<dbReference type="InterPro" id="IPR027038">
    <property type="entry name" value="RanGap"/>
</dbReference>
<protein>
    <recommendedName>
        <fullName evidence="7">RNI-like protein</fullName>
    </recommendedName>
</protein>
<dbReference type="InterPro" id="IPR001611">
    <property type="entry name" value="Leu-rich_rpt"/>
</dbReference>
<keyword evidence="2" id="KW-0433">Leucine-rich repeat</keyword>
<evidence type="ECO:0000256" key="3">
    <source>
        <dbReference type="ARBA" id="ARBA00022737"/>
    </source>
</evidence>
<dbReference type="Pfam" id="PF13516">
    <property type="entry name" value="LRR_6"/>
    <property type="match status" value="3"/>
</dbReference>
<dbReference type="Proteomes" id="UP000242287">
    <property type="component" value="Unassembled WGS sequence"/>
</dbReference>
<dbReference type="SUPFAM" id="SSF52047">
    <property type="entry name" value="RNI-like"/>
    <property type="match status" value="1"/>
</dbReference>
<dbReference type="Gene3D" id="3.80.10.10">
    <property type="entry name" value="Ribonuclease Inhibitor"/>
    <property type="match status" value="1"/>
</dbReference>
<keyword evidence="1" id="KW-0343">GTPase activation</keyword>
<name>A0A2A9NQB0_9AGAR</name>
<dbReference type="GO" id="GO:0031267">
    <property type="term" value="F:small GTPase binding"/>
    <property type="evidence" value="ECO:0007669"/>
    <property type="project" value="TreeGrafter"/>
</dbReference>
<reference evidence="5 6" key="1">
    <citation type="submission" date="2014-02" db="EMBL/GenBank/DDBJ databases">
        <title>Transposable element dynamics among asymbiotic and ectomycorrhizal Amanita fungi.</title>
        <authorList>
            <consortium name="DOE Joint Genome Institute"/>
            <person name="Hess J."/>
            <person name="Skrede I."/>
            <person name="Wolfe B."/>
            <person name="LaButti K."/>
            <person name="Ohm R.A."/>
            <person name="Grigoriev I.V."/>
            <person name="Pringle A."/>
        </authorList>
    </citation>
    <scope>NUCLEOTIDE SEQUENCE [LARGE SCALE GENOMIC DNA]</scope>
    <source>
        <strain evidence="5 6">SKay4041</strain>
    </source>
</reference>